<accession>A0A1G4MHI9</accession>
<dbReference type="InterPro" id="IPR050459">
    <property type="entry name" value="WD_repeat_RBAP46/RBAP48/MSI1"/>
</dbReference>
<sequence>MSDITTNKIHNEEFKIWKKSIPSLYQHISTFKPSFTSRIEGIEKIPKNVVFTHKVVPDKEKGTLTTSLLCTQGSDVYEVDCQLPLGLHTTSEKLPEPHYDTAFSSLTSTTLVPKWTYQGETITKLEYVGSPDCEFIAMASNGSLAWFKEGCKVPVHVMAEMMGPSTSFSMIHLQKKRNEIIADFAVSQDTETVVKSQQSMMNGGSGEHSILKIVDNCQSPGDLLRTIPVEGTTVTHTVKFHDNHMFSTCSDDNRLRFYDTRGNGKPIWSVCDPNDGRLTCFDVSPVMETMFITGSSTGFLKLWDLRSIAAATAEQEEPTEIVSLYHSGGDSVEDVKFGVSSPTEFLSVGGSGNVYHWDLEYLFARENENDDDVADSEELQQQCLKFMHTGGGRRSIGDLNKRGTATWHPIIDGVVGCVDADGLLTVYKGFIGREDDDEQSQGDAEELQE</sequence>
<gene>
    <name evidence="3" type="ORF">LAFE_0G09274G</name>
</gene>
<proteinExistence type="predicted"/>
<keyword evidence="2" id="KW-0677">Repeat</keyword>
<dbReference type="Proteomes" id="UP000190831">
    <property type="component" value="Chromosome G"/>
</dbReference>
<keyword evidence="1" id="KW-0853">WD repeat</keyword>
<dbReference type="SUPFAM" id="SSF50978">
    <property type="entry name" value="WD40 repeat-like"/>
    <property type="match status" value="1"/>
</dbReference>
<keyword evidence="4" id="KW-1185">Reference proteome</keyword>
<dbReference type="EMBL" id="LT598486">
    <property type="protein sequence ID" value="SCW03386.1"/>
    <property type="molecule type" value="Genomic_DNA"/>
</dbReference>
<evidence type="ECO:0000256" key="1">
    <source>
        <dbReference type="ARBA" id="ARBA00022574"/>
    </source>
</evidence>
<dbReference type="PANTHER" id="PTHR22850">
    <property type="entry name" value="WD40 REPEAT FAMILY"/>
    <property type="match status" value="1"/>
</dbReference>
<name>A0A1G4MHI9_LACFM</name>
<evidence type="ECO:0000256" key="2">
    <source>
        <dbReference type="ARBA" id="ARBA00022737"/>
    </source>
</evidence>
<dbReference type="InterPro" id="IPR001680">
    <property type="entry name" value="WD40_rpt"/>
</dbReference>
<dbReference type="SMART" id="SM00320">
    <property type="entry name" value="WD40"/>
    <property type="match status" value="3"/>
</dbReference>
<dbReference type="Gene3D" id="2.130.10.10">
    <property type="entry name" value="YVTN repeat-like/Quinoprotein amine dehydrogenase"/>
    <property type="match status" value="1"/>
</dbReference>
<dbReference type="STRING" id="4955.A0A1G4MHI9"/>
<dbReference type="AlphaFoldDB" id="A0A1G4MHI9"/>
<evidence type="ECO:0000313" key="4">
    <source>
        <dbReference type="Proteomes" id="UP000190831"/>
    </source>
</evidence>
<dbReference type="OMA" id="ANFYHSG"/>
<dbReference type="OrthoDB" id="427795at2759"/>
<organism evidence="3 4">
    <name type="scientific">Lachancea fermentati</name>
    <name type="common">Zygosaccharomyces fermentati</name>
    <dbReference type="NCBI Taxonomy" id="4955"/>
    <lineage>
        <taxon>Eukaryota</taxon>
        <taxon>Fungi</taxon>
        <taxon>Dikarya</taxon>
        <taxon>Ascomycota</taxon>
        <taxon>Saccharomycotina</taxon>
        <taxon>Saccharomycetes</taxon>
        <taxon>Saccharomycetales</taxon>
        <taxon>Saccharomycetaceae</taxon>
        <taxon>Lachancea</taxon>
    </lineage>
</organism>
<reference evidence="3 4" key="1">
    <citation type="submission" date="2016-03" db="EMBL/GenBank/DDBJ databases">
        <authorList>
            <person name="Devillers H."/>
        </authorList>
    </citation>
    <scope>NUCLEOTIDE SEQUENCE [LARGE SCALE GENOMIC DNA]</scope>
    <source>
        <strain evidence="3">CBS 6772</strain>
    </source>
</reference>
<dbReference type="InterPro" id="IPR015943">
    <property type="entry name" value="WD40/YVTN_repeat-like_dom_sf"/>
</dbReference>
<evidence type="ECO:0000313" key="3">
    <source>
        <dbReference type="EMBL" id="SCW03386.1"/>
    </source>
</evidence>
<protein>
    <submittedName>
        <fullName evidence="3">LAFE_0G09274g1_1</fullName>
    </submittedName>
</protein>
<dbReference type="InterPro" id="IPR036322">
    <property type="entry name" value="WD40_repeat_dom_sf"/>
</dbReference>